<reference evidence="2 3" key="1">
    <citation type="journal article" date="2023" name="Int. J. Syst. Evol. Microbiol.">
        <title>Terrisporobacter hibernicus sp. nov., isolated from bovine faeces in Northern Ireland.</title>
        <authorList>
            <person name="Mitchell M."/>
            <person name="Nguyen S.V."/>
            <person name="Connor M."/>
            <person name="Fairley D.J."/>
            <person name="Donoghue O."/>
            <person name="Marshall H."/>
            <person name="Koolman L."/>
            <person name="McMullan G."/>
            <person name="Schaffer K.E."/>
            <person name="McGrath J.W."/>
            <person name="Fanning S."/>
        </authorList>
    </citation>
    <scope>NUCLEOTIDE SEQUENCE [LARGE SCALE GENOMIC DNA]</scope>
    <source>
        <strain evidence="2 3">MCA3</strain>
    </source>
</reference>
<dbReference type="Proteomes" id="UP001198983">
    <property type="component" value="Chromosome"/>
</dbReference>
<keyword evidence="3" id="KW-1185">Reference proteome</keyword>
<sequence>MIEKNKPTILISKCIEHEACRYDGKMMRNQFISKLKNYVDFIPICPEMEIGLSCPREVLRIVEDNNRKYLVNSKTGEDYTQKVISFSDEFIKSIKGKNINGIILKSKSPSCGIKDSKVYKDFGKVPPLPKKSSGIFAQKILDEFNNIPIESEGRLLNSDIKEHFLTRVFTSFDFENMAKEKSIKSIIDFQSNYKYLLMQYSPSKQKELGRIVANIKKDTIEADLEIYNNILSKALANKSNIGKNINMLLHLFGYFSDDLSQEEKAFFLDTIKMYQECKVPFCVPLNIIKSWVIRFNNKYLLGQKIFDVFPIDLIEIND</sequence>
<organism evidence="2 3">
    <name type="scientific">Terrisporobacter hibernicus</name>
    <dbReference type="NCBI Taxonomy" id="2813371"/>
    <lineage>
        <taxon>Bacteria</taxon>
        <taxon>Bacillati</taxon>
        <taxon>Bacillota</taxon>
        <taxon>Clostridia</taxon>
        <taxon>Peptostreptococcales</taxon>
        <taxon>Peptostreptococcaceae</taxon>
        <taxon>Terrisporobacter</taxon>
    </lineage>
</organism>
<evidence type="ECO:0000313" key="2">
    <source>
        <dbReference type="EMBL" id="UEL48178.1"/>
    </source>
</evidence>
<dbReference type="Pfam" id="PF04463">
    <property type="entry name" value="2-thiour_desulf"/>
    <property type="match status" value="1"/>
</dbReference>
<gene>
    <name evidence="2" type="ORF">JW646_01630</name>
</gene>
<dbReference type="InterPro" id="IPR017087">
    <property type="entry name" value="UCP037004"/>
</dbReference>
<dbReference type="PANTHER" id="PTHR30087">
    <property type="entry name" value="INNER MEMBRANE PROTEIN"/>
    <property type="match status" value="1"/>
</dbReference>
<dbReference type="InterPro" id="IPR007553">
    <property type="entry name" value="2-thiour_desulf"/>
</dbReference>
<protein>
    <submittedName>
        <fullName evidence="2">DUF523 and DUF1722 domain-containing protein</fullName>
    </submittedName>
</protein>
<evidence type="ECO:0000259" key="1">
    <source>
        <dbReference type="Pfam" id="PF08349"/>
    </source>
</evidence>
<dbReference type="PIRSF" id="PIRSF037004">
    <property type="entry name" value="UCP037004"/>
    <property type="match status" value="1"/>
</dbReference>
<feature type="domain" description="DUF1722" evidence="1">
    <location>
        <begin position="194"/>
        <end position="310"/>
    </location>
</feature>
<dbReference type="EMBL" id="CP081135">
    <property type="protein sequence ID" value="UEL48178.1"/>
    <property type="molecule type" value="Genomic_DNA"/>
</dbReference>
<name>A0AAX2ZFT1_9FIRM</name>
<proteinExistence type="predicted"/>
<dbReference type="InterPro" id="IPR013560">
    <property type="entry name" value="DUF1722"/>
</dbReference>
<dbReference type="RefSeq" id="WP_228416332.1">
    <property type="nucleotide sequence ID" value="NZ_CP081135.1"/>
</dbReference>
<dbReference type="PANTHER" id="PTHR30087:SF0">
    <property type="entry name" value="INNER MEMBRANE PROTEIN"/>
    <property type="match status" value="1"/>
</dbReference>
<evidence type="ECO:0000313" key="3">
    <source>
        <dbReference type="Proteomes" id="UP001198983"/>
    </source>
</evidence>
<dbReference type="AlphaFoldDB" id="A0AAX2ZFT1"/>
<accession>A0AAX2ZFT1</accession>
<dbReference type="Pfam" id="PF08349">
    <property type="entry name" value="DUF1722"/>
    <property type="match status" value="1"/>
</dbReference>
<dbReference type="KEGG" id="tem:JW646_01630"/>